<dbReference type="GO" id="GO:0030288">
    <property type="term" value="C:outer membrane-bounded periplasmic space"/>
    <property type="evidence" value="ECO:0007669"/>
    <property type="project" value="InterPro"/>
</dbReference>
<name>A0A9Q6WJU6_9BURK</name>
<dbReference type="Proteomes" id="UP000509548">
    <property type="component" value="Chromosome 1"/>
</dbReference>
<dbReference type="PANTHER" id="PTHR46825:SF8">
    <property type="entry name" value="BETA-LACTAMASE-RELATED"/>
    <property type="match status" value="1"/>
</dbReference>
<dbReference type="InterPro" id="IPR001466">
    <property type="entry name" value="Beta-lactam-related"/>
</dbReference>
<dbReference type="PANTHER" id="PTHR46825">
    <property type="entry name" value="D-ALANYL-D-ALANINE-CARBOXYPEPTIDASE/ENDOPEPTIDASE AMPH"/>
    <property type="match status" value="1"/>
</dbReference>
<evidence type="ECO:0000256" key="3">
    <source>
        <dbReference type="ARBA" id="ARBA00012865"/>
    </source>
</evidence>
<dbReference type="EMBL" id="CP015958">
    <property type="protein sequence ID" value="QLB61173.1"/>
    <property type="molecule type" value="Genomic_DNA"/>
</dbReference>
<evidence type="ECO:0000256" key="5">
    <source>
        <dbReference type="ARBA" id="ARBA00023251"/>
    </source>
</evidence>
<comment type="catalytic activity">
    <reaction evidence="1 6">
        <text>a beta-lactam + H2O = a substituted beta-amino acid</text>
        <dbReference type="Rhea" id="RHEA:20401"/>
        <dbReference type="ChEBI" id="CHEBI:15377"/>
        <dbReference type="ChEBI" id="CHEBI:35627"/>
        <dbReference type="ChEBI" id="CHEBI:140347"/>
        <dbReference type="EC" id="3.5.2.6"/>
    </reaction>
</comment>
<dbReference type="EC" id="3.5.2.6" evidence="3 6"/>
<dbReference type="GO" id="GO:0017001">
    <property type="term" value="P:antibiotic catabolic process"/>
    <property type="evidence" value="ECO:0007669"/>
    <property type="project" value="InterPro"/>
</dbReference>
<dbReference type="InterPro" id="IPR058136">
    <property type="entry name" value="AmpC"/>
</dbReference>
<evidence type="ECO:0000313" key="10">
    <source>
        <dbReference type="Proteomes" id="UP000509548"/>
    </source>
</evidence>
<dbReference type="GO" id="GO:0046677">
    <property type="term" value="P:response to antibiotic"/>
    <property type="evidence" value="ECO:0007669"/>
    <property type="project" value="UniProtKB-UniRule"/>
</dbReference>
<dbReference type="InterPro" id="IPR050491">
    <property type="entry name" value="AmpC-like"/>
</dbReference>
<evidence type="ECO:0000256" key="1">
    <source>
        <dbReference type="ARBA" id="ARBA00001526"/>
    </source>
</evidence>
<comment type="similarity">
    <text evidence="2 6">Belongs to the class-C beta-lactamase family.</text>
</comment>
<sequence>MKSGTVSARVAVMLCAMWMTSGAGHAAEAAQDKLKRAVDAAIQPLMTKDQVPGMAVGVIVDGRAVVFNYGVASTETGKPVTDSTLFELGSVSKTFTATLTSWAQVDNRLSLTDSVAKYLPTLRGTQFGNVSLLNLGTHTPGGLPLQVPDEIGNDAQMIRWFAAWRPAHAPGTVRTYANPGIGALGMITAKSMGQDFTALIERRLFPALGLKNSFIDVPASRAPDYAQGYTKTGKPIRMAGGEFAPEAYGVKSTAADMLRFIEANMKQVKLDAQLQRAITDTHTGYFQAGPMTQDLIWEQYPYPVSLDALMEGNAPAMALDATPVTKIEPPQAPKDDVWINKTGSTNGFGSYVAFVPARRMGIVILGNRNFPIADRVEAAHRILTSLDGGGQ</sequence>
<evidence type="ECO:0000256" key="6">
    <source>
        <dbReference type="RuleBase" id="RU361140"/>
    </source>
</evidence>
<keyword evidence="7" id="KW-0732">Signal</keyword>
<feature type="domain" description="Beta-lactamase-related" evidence="8">
    <location>
        <begin position="38"/>
        <end position="383"/>
    </location>
</feature>
<dbReference type="GO" id="GO:0008800">
    <property type="term" value="F:beta-lactamase activity"/>
    <property type="evidence" value="ECO:0007669"/>
    <property type="project" value="UniProtKB-UniRule"/>
</dbReference>
<dbReference type="AlphaFoldDB" id="A0A9Q6WJU6"/>
<keyword evidence="4 6" id="KW-0378">Hydrolase</keyword>
<dbReference type="InterPro" id="IPR001586">
    <property type="entry name" value="Beta-lactam_class-C_AS"/>
</dbReference>
<evidence type="ECO:0000313" key="9">
    <source>
        <dbReference type="EMBL" id="QLB61173.1"/>
    </source>
</evidence>
<keyword evidence="5 6" id="KW-0046">Antibiotic resistance</keyword>
<evidence type="ECO:0000256" key="4">
    <source>
        <dbReference type="ARBA" id="ARBA00022801"/>
    </source>
</evidence>
<evidence type="ECO:0000256" key="7">
    <source>
        <dbReference type="SAM" id="SignalP"/>
    </source>
</evidence>
<evidence type="ECO:0000259" key="8">
    <source>
        <dbReference type="Pfam" id="PF00144"/>
    </source>
</evidence>
<reference evidence="9 10" key="1">
    <citation type="journal article" date="2014" name="Genome Announc.">
        <title>Draft Genome Sequence of the Haloacid-Degrading Burkholderia caribensis Strain MBA4.</title>
        <authorList>
            <person name="Pan Y."/>
            <person name="Kong K.F."/>
            <person name="Tsang J.S."/>
        </authorList>
    </citation>
    <scope>NUCLEOTIDE SEQUENCE [LARGE SCALE GENOMIC DNA]</scope>
    <source>
        <strain evidence="9 10">852011</strain>
    </source>
</reference>
<dbReference type="NCBIfam" id="NF033085">
    <property type="entry name" value="bla_class_C"/>
    <property type="match status" value="1"/>
</dbReference>
<dbReference type="Pfam" id="PF00144">
    <property type="entry name" value="Beta-lactamase"/>
    <property type="match status" value="1"/>
</dbReference>
<gene>
    <name evidence="9" type="ORF">A9O66_01430</name>
</gene>
<organism evidence="9 10">
    <name type="scientific">Paraburkholderia caribensis</name>
    <dbReference type="NCBI Taxonomy" id="75105"/>
    <lineage>
        <taxon>Bacteria</taxon>
        <taxon>Pseudomonadati</taxon>
        <taxon>Pseudomonadota</taxon>
        <taxon>Betaproteobacteria</taxon>
        <taxon>Burkholderiales</taxon>
        <taxon>Burkholderiaceae</taxon>
        <taxon>Paraburkholderia</taxon>
    </lineage>
</organism>
<dbReference type="PROSITE" id="PS00336">
    <property type="entry name" value="BETA_LACTAMASE_C"/>
    <property type="match status" value="1"/>
</dbReference>
<accession>A0A9Q6WJU6</accession>
<evidence type="ECO:0000256" key="2">
    <source>
        <dbReference type="ARBA" id="ARBA00007840"/>
    </source>
</evidence>
<feature type="chain" id="PRO_5040423275" description="Beta-lactamase" evidence="7">
    <location>
        <begin position="27"/>
        <end position="391"/>
    </location>
</feature>
<feature type="signal peptide" evidence="7">
    <location>
        <begin position="1"/>
        <end position="26"/>
    </location>
</feature>
<dbReference type="SUPFAM" id="SSF56601">
    <property type="entry name" value="beta-lactamase/transpeptidase-like"/>
    <property type="match status" value="1"/>
</dbReference>
<dbReference type="InterPro" id="IPR012338">
    <property type="entry name" value="Beta-lactam/transpept-like"/>
</dbReference>
<protein>
    <recommendedName>
        <fullName evidence="3 6">Beta-lactamase</fullName>
        <ecNumber evidence="3 6">3.5.2.6</ecNumber>
    </recommendedName>
</protein>
<proteinExistence type="inferred from homology"/>
<dbReference type="Gene3D" id="3.40.710.10">
    <property type="entry name" value="DD-peptidase/beta-lactamase superfamily"/>
    <property type="match status" value="1"/>
</dbReference>